<reference evidence="2 3" key="1">
    <citation type="submission" date="2018-05" db="EMBL/GenBank/DDBJ databases">
        <authorList>
            <person name="Zhang Y.-J."/>
        </authorList>
    </citation>
    <scope>NUCLEOTIDE SEQUENCE [LARGE SCALE GENOMIC DNA]</scope>
    <source>
        <strain evidence="2 3">CY04</strain>
    </source>
</reference>
<proteinExistence type="inferred from homology"/>
<accession>A0ABX0W973</accession>
<keyword evidence="3" id="KW-1185">Reference proteome</keyword>
<dbReference type="InterPro" id="IPR003735">
    <property type="entry name" value="Metal_Tscrpt_repr"/>
</dbReference>
<evidence type="ECO:0000256" key="1">
    <source>
        <dbReference type="ARBA" id="ARBA00005260"/>
    </source>
</evidence>
<evidence type="ECO:0000313" key="2">
    <source>
        <dbReference type="EMBL" id="NIZ62152.1"/>
    </source>
</evidence>
<organism evidence="2 3">
    <name type="scientific">Parasedimentitalea denitrificans</name>
    <dbReference type="NCBI Taxonomy" id="2211118"/>
    <lineage>
        <taxon>Bacteria</taxon>
        <taxon>Pseudomonadati</taxon>
        <taxon>Pseudomonadota</taxon>
        <taxon>Alphaproteobacteria</taxon>
        <taxon>Rhodobacterales</taxon>
        <taxon>Paracoccaceae</taxon>
        <taxon>Parasedimentitalea</taxon>
    </lineage>
</organism>
<dbReference type="InterPro" id="IPR038390">
    <property type="entry name" value="Metal_Tscrpt_repr_sf"/>
</dbReference>
<evidence type="ECO:0008006" key="4">
    <source>
        <dbReference type="Google" id="ProtNLM"/>
    </source>
</evidence>
<dbReference type="PANTHER" id="PTHR33677">
    <property type="entry name" value="TRANSCRIPTIONAL REPRESSOR FRMR-RELATED"/>
    <property type="match status" value="1"/>
</dbReference>
<name>A0ABX0W973_9RHOB</name>
<comment type="similarity">
    <text evidence="1">Belongs to the FrmR/RcnR family.</text>
</comment>
<comment type="caution">
    <text evidence="2">The sequence shown here is derived from an EMBL/GenBank/DDBJ whole genome shotgun (WGS) entry which is preliminary data.</text>
</comment>
<evidence type="ECO:0000313" key="3">
    <source>
        <dbReference type="Proteomes" id="UP001429564"/>
    </source>
</evidence>
<dbReference type="EMBL" id="QHLQ01000014">
    <property type="protein sequence ID" value="NIZ62152.1"/>
    <property type="molecule type" value="Genomic_DNA"/>
</dbReference>
<dbReference type="RefSeq" id="WP_167684778.1">
    <property type="nucleotide sequence ID" value="NZ_QHLQ01000014.1"/>
</dbReference>
<gene>
    <name evidence="2" type="ORF">DL239_14310</name>
</gene>
<dbReference type="Proteomes" id="UP001429564">
    <property type="component" value="Unassembled WGS sequence"/>
</dbReference>
<sequence length="88" mass="9934">MPEVKKHSSRPRITTRLKRANGHLAAVINMIDEGRPCNEIAQQLHAVEKAVSNAKRALIHDHIDHCLEPGEDGKIVDTKSFKDITRYL</sequence>
<protein>
    <recommendedName>
        <fullName evidence="4">Metal resistance protein</fullName>
    </recommendedName>
</protein>
<dbReference type="Pfam" id="PF02583">
    <property type="entry name" value="Trns_repr_metal"/>
    <property type="match status" value="1"/>
</dbReference>
<dbReference type="Gene3D" id="1.20.58.1000">
    <property type="entry name" value="Metal-sensitive repressor, helix protomer"/>
    <property type="match status" value="1"/>
</dbReference>